<accession>A0AAD3E565</accession>
<evidence type="ECO:0000313" key="3">
    <source>
        <dbReference type="EMBL" id="GFR51661.1"/>
    </source>
</evidence>
<evidence type="ECO:0000256" key="1">
    <source>
        <dbReference type="SAM" id="MobiDB-lite"/>
    </source>
</evidence>
<feature type="domain" description="ATP-dependent helicase CHD1-2/hrp3 HTH" evidence="2">
    <location>
        <begin position="56"/>
        <end position="100"/>
    </location>
</feature>
<dbReference type="EMBL" id="BMAR01000053">
    <property type="protein sequence ID" value="GFR51661.1"/>
    <property type="molecule type" value="Genomic_DNA"/>
</dbReference>
<dbReference type="Gene3D" id="1.10.10.60">
    <property type="entry name" value="Homeodomain-like"/>
    <property type="match status" value="1"/>
</dbReference>
<keyword evidence="4" id="KW-1185">Reference proteome</keyword>
<name>A0AAD3E565_9CHLO</name>
<comment type="caution">
    <text evidence="3">The sequence shown here is derived from an EMBL/GenBank/DDBJ whole genome shotgun (WGS) entry which is preliminary data.</text>
</comment>
<proteinExistence type="predicted"/>
<dbReference type="InterPro" id="IPR056302">
    <property type="entry name" value="CHD1-2/Hrp3_HTH"/>
</dbReference>
<dbReference type="Proteomes" id="UP001054857">
    <property type="component" value="Unassembled WGS sequence"/>
</dbReference>
<sequence length="300" mass="31732">PDELLGAHRVNDVLERIGFMHLVRRKMAEYHRGRQLPAHPSSEPPALSDFTLPAAHKVRSLSYSPHWRPAHDGQLLRGLLLYGYGQWQRIIKDPALGLKAALRQELGIPVEYDSSIVPSGGVAATAAAVTEADGAAAAVVKKEEGVKQEEQEEGKSQVTDAAAAASPKANAASAATAGGGVTREKARSYASTETRWLTRRLSYISEALNWEYLSNPGNPHTAVAALKIAPRVANKSAGADGGATAASGLQRAAAAAAASGRPATSPDAFLTNLIPARDFPSAPAPERALKRQLIEQYNTL</sequence>
<feature type="compositionally biased region" description="Low complexity" evidence="1">
    <location>
        <begin position="161"/>
        <end position="176"/>
    </location>
</feature>
<dbReference type="Pfam" id="PF23588">
    <property type="entry name" value="HTH_CHD1_Hrp3"/>
    <property type="match status" value="1"/>
</dbReference>
<reference evidence="3 4" key="1">
    <citation type="journal article" date="2021" name="Sci. Rep.">
        <title>Genome sequencing of the multicellular alga Astrephomene provides insights into convergent evolution of germ-soma differentiation.</title>
        <authorList>
            <person name="Yamashita S."/>
            <person name="Yamamoto K."/>
            <person name="Matsuzaki R."/>
            <person name="Suzuki S."/>
            <person name="Yamaguchi H."/>
            <person name="Hirooka S."/>
            <person name="Minakuchi Y."/>
            <person name="Miyagishima S."/>
            <person name="Kawachi M."/>
            <person name="Toyoda A."/>
            <person name="Nozaki H."/>
        </authorList>
    </citation>
    <scope>NUCLEOTIDE SEQUENCE [LARGE SCALE GENOMIC DNA]</scope>
    <source>
        <strain evidence="3 4">NIES-4017</strain>
    </source>
</reference>
<feature type="non-terminal residue" evidence="3">
    <location>
        <position position="300"/>
    </location>
</feature>
<protein>
    <recommendedName>
        <fullName evidence="2">ATP-dependent helicase CHD1-2/hrp3 HTH domain-containing protein</fullName>
    </recommendedName>
</protein>
<gene>
    <name evidence="3" type="ORF">Agub_g14074</name>
</gene>
<evidence type="ECO:0000313" key="4">
    <source>
        <dbReference type="Proteomes" id="UP001054857"/>
    </source>
</evidence>
<feature type="region of interest" description="Disordered" evidence="1">
    <location>
        <begin position="143"/>
        <end position="189"/>
    </location>
</feature>
<feature type="non-terminal residue" evidence="3">
    <location>
        <position position="1"/>
    </location>
</feature>
<dbReference type="AlphaFoldDB" id="A0AAD3E565"/>
<evidence type="ECO:0000259" key="2">
    <source>
        <dbReference type="Pfam" id="PF23588"/>
    </source>
</evidence>
<organism evidence="3 4">
    <name type="scientific">Astrephomene gubernaculifera</name>
    <dbReference type="NCBI Taxonomy" id="47775"/>
    <lineage>
        <taxon>Eukaryota</taxon>
        <taxon>Viridiplantae</taxon>
        <taxon>Chlorophyta</taxon>
        <taxon>core chlorophytes</taxon>
        <taxon>Chlorophyceae</taxon>
        <taxon>CS clade</taxon>
        <taxon>Chlamydomonadales</taxon>
        <taxon>Astrephomenaceae</taxon>
        <taxon>Astrephomene</taxon>
    </lineage>
</organism>
<feature type="compositionally biased region" description="Basic and acidic residues" evidence="1">
    <location>
        <begin position="143"/>
        <end position="155"/>
    </location>
</feature>